<reference evidence="3" key="1">
    <citation type="journal article" date="2015" name="Genome Announc.">
        <title>Genome sequence of the AIDS-associated pathogen Penicillium marneffei (ATCC18224) and its near taxonomic relative Talaromyces stipitatus (ATCC10500).</title>
        <authorList>
            <person name="Nierman W.C."/>
            <person name="Fedorova-Abrams N.D."/>
            <person name="Andrianopoulos A."/>
        </authorList>
    </citation>
    <scope>NUCLEOTIDE SEQUENCE [LARGE SCALE GENOMIC DNA]</scope>
    <source>
        <strain evidence="3">ATCC 18224 / CBS 334.59 / QM 7333</strain>
    </source>
</reference>
<feature type="transmembrane region" description="Helical" evidence="1">
    <location>
        <begin position="158"/>
        <end position="180"/>
    </location>
</feature>
<proteinExistence type="predicted"/>
<accession>B6Q8D6</accession>
<feature type="transmembrane region" description="Helical" evidence="1">
    <location>
        <begin position="324"/>
        <end position="350"/>
    </location>
</feature>
<dbReference type="AlphaFoldDB" id="B6Q8D6"/>
<keyword evidence="3" id="KW-1185">Reference proteome</keyword>
<gene>
    <name evidence="2" type="ORF">PMAA_036780</name>
</gene>
<feature type="transmembrane region" description="Helical" evidence="1">
    <location>
        <begin position="186"/>
        <end position="203"/>
    </location>
</feature>
<feature type="transmembrane region" description="Helical" evidence="1">
    <location>
        <begin position="59"/>
        <end position="79"/>
    </location>
</feature>
<keyword evidence="1" id="KW-0472">Membrane</keyword>
<dbReference type="OrthoDB" id="9451547at2759"/>
<evidence type="ECO:0000256" key="1">
    <source>
        <dbReference type="SAM" id="Phobius"/>
    </source>
</evidence>
<dbReference type="PANTHER" id="PTHR35043">
    <property type="entry name" value="TRANSCRIPTION FACTOR DOMAIN-CONTAINING PROTEIN"/>
    <property type="match status" value="1"/>
</dbReference>
<sequence>MASTNTSLDRWVSEPDGRGTWSILSTCLLTISLCCWSSVYPNIPSRSDGEFRQFLYKFYLLSIGILGPEILLFIALGQWTSARAAVKKFHAAGYTNWTKTHAFFADMGGFLLDTPDCPLFPIDSEQLLHLVRDGYLVYPELDVEDISDKSKSDRFTSFLAIIQAIWFSINCFGRVASHLFITTLELTTLSFIIIFLITSYCWYHKPKDVSRAIILTTTTPIKDIRARYHPHPDQEWYQTPLDFLSRNEWFASRLWRYYVQILHYLHIPIFRRPACRPYDRFPSDNFLYVDKLAEILATPIIVAYSCTFMFAWKSEFPTPTEQLLWRIAAVYLVCFGTAGMCVCWHAHYFIVPKLSAQNKGEYLLSEHDAELQPRDRAPPLARKGRLHRLAWRLRNIHPDRDPDLDVPLKVLIPNILICSSYSVFRAIILVEDFIGLRQLPESAFETVSWSTYIPHW</sequence>
<organism evidence="2 3">
    <name type="scientific">Talaromyces marneffei (strain ATCC 18224 / CBS 334.59 / QM 7333)</name>
    <name type="common">Penicillium marneffei</name>
    <dbReference type="NCBI Taxonomy" id="441960"/>
    <lineage>
        <taxon>Eukaryota</taxon>
        <taxon>Fungi</taxon>
        <taxon>Dikarya</taxon>
        <taxon>Ascomycota</taxon>
        <taxon>Pezizomycotina</taxon>
        <taxon>Eurotiomycetes</taxon>
        <taxon>Eurotiomycetidae</taxon>
        <taxon>Eurotiales</taxon>
        <taxon>Trichocomaceae</taxon>
        <taxon>Talaromyces</taxon>
        <taxon>Talaromyces sect. Talaromyces</taxon>
    </lineage>
</organism>
<dbReference type="HOGENOM" id="CLU_022883_1_0_1"/>
<dbReference type="PhylomeDB" id="B6Q8D6"/>
<dbReference type="PANTHER" id="PTHR35043:SF8">
    <property type="entry name" value="DUF4220 DOMAIN-CONTAINING PROTEIN"/>
    <property type="match status" value="1"/>
</dbReference>
<keyword evidence="1" id="KW-0812">Transmembrane</keyword>
<dbReference type="VEuPathDB" id="FungiDB:PMAA_036780"/>
<keyword evidence="1" id="KW-1133">Transmembrane helix</keyword>
<protein>
    <submittedName>
        <fullName evidence="2">Uncharacterized protein</fullName>
    </submittedName>
</protein>
<name>B6Q8D6_TALMQ</name>
<feature type="transmembrane region" description="Helical" evidence="1">
    <location>
        <begin position="292"/>
        <end position="312"/>
    </location>
</feature>
<evidence type="ECO:0000313" key="2">
    <source>
        <dbReference type="EMBL" id="EEA28888.1"/>
    </source>
</evidence>
<dbReference type="EMBL" id="DS995899">
    <property type="protein sequence ID" value="EEA28888.1"/>
    <property type="molecule type" value="Genomic_DNA"/>
</dbReference>
<feature type="transmembrane region" description="Helical" evidence="1">
    <location>
        <begin position="21"/>
        <end position="39"/>
    </location>
</feature>
<evidence type="ECO:0000313" key="3">
    <source>
        <dbReference type="Proteomes" id="UP000001294"/>
    </source>
</evidence>
<dbReference type="Proteomes" id="UP000001294">
    <property type="component" value="Unassembled WGS sequence"/>
</dbReference>